<dbReference type="InterPro" id="IPR024467">
    <property type="entry name" value="Xre/MbcA/ParS-like_toxin-bd"/>
</dbReference>
<keyword evidence="3" id="KW-1185">Reference proteome</keyword>
<comment type="caution">
    <text evidence="2">The sequence shown here is derived from an EMBL/GenBank/DDBJ whole genome shotgun (WGS) entry which is preliminary data.</text>
</comment>
<evidence type="ECO:0000313" key="2">
    <source>
        <dbReference type="EMBL" id="MFD2142316.1"/>
    </source>
</evidence>
<name>A0ABW4Z137_9HYPH</name>
<feature type="domain" description="Antitoxin Xre/MbcA/ParS-like toxin-binding" evidence="1">
    <location>
        <begin position="119"/>
        <end position="160"/>
    </location>
</feature>
<proteinExistence type="predicted"/>
<protein>
    <submittedName>
        <fullName evidence="2">Antitoxin Xre/MbcA/ParS toxin-binding domain-containing protein</fullName>
    </submittedName>
</protein>
<evidence type="ECO:0000259" key="1">
    <source>
        <dbReference type="Pfam" id="PF09722"/>
    </source>
</evidence>
<gene>
    <name evidence="2" type="ORF">ACFSNC_18060</name>
</gene>
<reference evidence="3" key="1">
    <citation type="journal article" date="2019" name="Int. J. Syst. Evol. Microbiol.">
        <title>The Global Catalogue of Microorganisms (GCM) 10K type strain sequencing project: providing services to taxonomists for standard genome sequencing and annotation.</title>
        <authorList>
            <consortium name="The Broad Institute Genomics Platform"/>
            <consortium name="The Broad Institute Genome Sequencing Center for Infectious Disease"/>
            <person name="Wu L."/>
            <person name="Ma J."/>
        </authorList>
    </citation>
    <scope>NUCLEOTIDE SEQUENCE [LARGE SCALE GENOMIC DNA]</scope>
    <source>
        <strain evidence="3">CCM 7435</strain>
    </source>
</reference>
<dbReference type="EMBL" id="JBHUHD010000001">
    <property type="protein sequence ID" value="MFD2142316.1"/>
    <property type="molecule type" value="Genomic_DNA"/>
</dbReference>
<evidence type="ECO:0000313" key="3">
    <source>
        <dbReference type="Proteomes" id="UP001597299"/>
    </source>
</evidence>
<dbReference type="Pfam" id="PF09722">
    <property type="entry name" value="Xre_MbcA_ParS_C"/>
    <property type="match status" value="1"/>
</dbReference>
<dbReference type="Proteomes" id="UP001597299">
    <property type="component" value="Unassembled WGS sequence"/>
</dbReference>
<dbReference type="RefSeq" id="WP_213351232.1">
    <property type="nucleotide sequence ID" value="NZ_JAHBGB010000006.1"/>
</dbReference>
<accession>A0ABW4Z137</accession>
<organism evidence="2 3">
    <name type="scientific">Ancylobacter oerskovii</name>
    <dbReference type="NCBI Taxonomy" id="459519"/>
    <lineage>
        <taxon>Bacteria</taxon>
        <taxon>Pseudomonadati</taxon>
        <taxon>Pseudomonadota</taxon>
        <taxon>Alphaproteobacteria</taxon>
        <taxon>Hyphomicrobiales</taxon>
        <taxon>Xanthobacteraceae</taxon>
        <taxon>Ancylobacter</taxon>
    </lineage>
</organism>
<sequence length="166" mass="18476">MTWRDDVLDNPAAKGKRSVRVAVTKSRARFAKHHAKVAAPISGRFHLVDPKGENVAVVQVHRFRQRRRRIAFQKGACVAKSGVEVLHLDEAVLQPRTTNEVARQTEGDDIVALVKQFAGGHDEAVRWYRSNPIPSFGYRTPEALVNEGKASAVRKFVDRILLGGFA</sequence>